<dbReference type="Proteomes" id="UP000000329">
    <property type="component" value="Chromosome"/>
</dbReference>
<evidence type="ECO:0000313" key="3">
    <source>
        <dbReference type="Proteomes" id="UP000000329"/>
    </source>
</evidence>
<sequence>MTGPGGAGPVSSPAPTPALAFACLRRHPAISLRLQHVNLRRHVRITATQFLAIGRLDMVARLDTAKHWVLAQLLFWSIVLILMLEDDVAMLAMMMS</sequence>
<reference evidence="2 3" key="1">
    <citation type="submission" date="2010-04" db="EMBL/GenBank/DDBJ databases">
        <title>The genome of Herbaspirillum seropedicae SmR1, an endophytic, nitrogen-fixing, plant-growth promoting beta-Proteobacteria.</title>
        <authorList>
            <person name="Pedrosa F.O."/>
            <person name="Monteiro R.A."/>
            <person name="Wassem R."/>
            <person name="Cruz L.M."/>
            <person name="Ayub R.A."/>
            <person name="Colauto N.B."/>
            <person name="Fernandez M.A."/>
            <person name="Fungaro M.H.P."/>
            <person name="Grisard E.C."/>
            <person name="Hungria M."/>
            <person name="Madeira H.M.F."/>
            <person name="Nodari R.O."/>
            <person name="Osaku C.A."/>
            <person name="Petzl-Erler M.L."/>
            <person name="Terenzi H."/>
            <person name="Vieira L.G.E."/>
            <person name="Almeida M.I.M."/>
            <person name="Alves L.R."/>
            <person name="Arantes O.M.N."/>
            <person name="Balsanelli E."/>
            <person name="Barcellos F.G."/>
            <person name="Baura V.A."/>
            <person name="Binde D.R."/>
            <person name="Campo R.J."/>
            <person name="Chubatsu L.S."/>
            <person name="Chueire L.M.O."/>
            <person name="Ciferri R.R."/>
            <person name="Correa L.C."/>
            <person name="da Conceicao Silva J.L."/>
            <person name="Dabul A.N.G."/>
            <person name="Dambros B.P."/>
            <person name="Faoro H."/>
            <person name="Favetti A."/>
            <person name="Friedermann G."/>
            <person name="Furlaneto M.C."/>
            <person name="Gasques L.S."/>
            <person name="Gimenes C.C.T."/>
            <person name="Gioppo N.M.R."/>
            <person name="Glienke-Blanco C."/>
            <person name="Godoy L.P."/>
            <person name="Guerra M.P."/>
            <person name="Karp S."/>
            <person name="Kava-Cordeiro V."/>
            <person name="Margarido V.P."/>
            <person name="Mathioni S.M."/>
            <person name="Menck-Soares M.A."/>
            <person name="Murace N.K."/>
            <person name="Nicolas M.F."/>
            <person name="Oliveira C.E.C."/>
            <person name="Pagnan N.A.B."/>
            <person name="Pamphile J.A."/>
            <person name="Patussi E.V."/>
            <person name="Pereira L.F.P."/>
            <person name="Pereira-Ferrari L."/>
            <person name="Pinto F.G.S."/>
            <person name="Precoma C."/>
            <person name="Prioli A.J."/>
            <person name="Prioli S.M.A.P."/>
            <person name="Raittz R.T."/>
            <person name="Ramos H.J.O."/>
            <person name="Ribeiro E.M.S.F."/>
            <person name="Rigo L.U."/>
            <person name="Rocha C.L.M.S.C."/>
            <person name="Rocha S.N."/>
            <person name="Santos K."/>
            <person name="Satori D."/>
            <person name="Silva A.G."/>
            <person name="Simao R.C.G."/>
            <person name="Soares M.A.M."/>
            <person name="Souza E.M."/>
            <person name="Steffens M.B.R."/>
            <person name="Steindel M."/>
            <person name="Tadra-Sfeir M.Z."/>
            <person name="Takahashi E.K."/>
            <person name="Torres R.A."/>
            <person name="Valle J.S."/>
            <person name="Vernal J.I."/>
            <person name="Vilas-Boas L.A."/>
            <person name="Watanabe M.A.E."/>
            <person name="Weiss V.A."/>
            <person name="Yates M.A."/>
            <person name="Souza E.M."/>
        </authorList>
    </citation>
    <scope>NUCLEOTIDE SEQUENCE [LARGE SCALE GENOMIC DNA]</scope>
    <source>
        <strain evidence="2 3">SmR1</strain>
    </source>
</reference>
<evidence type="ECO:0000256" key="1">
    <source>
        <dbReference type="SAM" id="Phobius"/>
    </source>
</evidence>
<keyword evidence="1" id="KW-0472">Membrane</keyword>
<gene>
    <name evidence="2" type="ordered locus">Hsero_1468</name>
</gene>
<accession>D8IPG3</accession>
<protein>
    <recommendedName>
        <fullName evidence="4">Transmembrane protein</fullName>
    </recommendedName>
</protein>
<dbReference type="STRING" id="757424.Hsero_1468"/>
<proteinExistence type="predicted"/>
<evidence type="ECO:0008006" key="4">
    <source>
        <dbReference type="Google" id="ProtNLM"/>
    </source>
</evidence>
<dbReference type="AlphaFoldDB" id="D8IPG3"/>
<keyword evidence="1" id="KW-1133">Transmembrane helix</keyword>
<keyword evidence="1" id="KW-0812">Transmembrane</keyword>
<feature type="transmembrane region" description="Helical" evidence="1">
    <location>
        <begin position="65"/>
        <end position="84"/>
    </location>
</feature>
<keyword evidence="3" id="KW-1185">Reference proteome</keyword>
<dbReference type="HOGENOM" id="CLU_2355875_0_0_4"/>
<organism evidence="2 3">
    <name type="scientific">Herbaspirillum seropedicae (strain SmR1)</name>
    <dbReference type="NCBI Taxonomy" id="757424"/>
    <lineage>
        <taxon>Bacteria</taxon>
        <taxon>Pseudomonadati</taxon>
        <taxon>Pseudomonadota</taxon>
        <taxon>Betaproteobacteria</taxon>
        <taxon>Burkholderiales</taxon>
        <taxon>Oxalobacteraceae</taxon>
        <taxon>Herbaspirillum</taxon>
    </lineage>
</organism>
<dbReference type="EMBL" id="CP002039">
    <property type="protein sequence ID" value="ADJ62983.1"/>
    <property type="molecule type" value="Genomic_DNA"/>
</dbReference>
<dbReference type="KEGG" id="hse:Hsero_1468"/>
<name>D8IPG3_HERSS</name>
<evidence type="ECO:0000313" key="2">
    <source>
        <dbReference type="EMBL" id="ADJ62983.1"/>
    </source>
</evidence>